<comment type="caution">
    <text evidence="2">The sequence shown here is derived from an EMBL/GenBank/DDBJ whole genome shotgun (WGS) entry which is preliminary data.</text>
</comment>
<keyword evidence="3" id="KW-1185">Reference proteome</keyword>
<dbReference type="RefSeq" id="WP_209265543.1">
    <property type="nucleotide sequence ID" value="NZ_JAFFZN010000012.1"/>
</dbReference>
<dbReference type="Pfam" id="PF25232">
    <property type="entry name" value="DUF7848"/>
    <property type="match status" value="1"/>
</dbReference>
<protein>
    <recommendedName>
        <fullName evidence="1">DUF7848 domain-containing protein</fullName>
    </recommendedName>
</protein>
<feature type="domain" description="DUF7848" evidence="1">
    <location>
        <begin position="6"/>
        <end position="81"/>
    </location>
</feature>
<evidence type="ECO:0000313" key="2">
    <source>
        <dbReference type="EMBL" id="MBO8186735.1"/>
    </source>
</evidence>
<proteinExistence type="predicted"/>
<evidence type="ECO:0000313" key="3">
    <source>
        <dbReference type="Proteomes" id="UP001518976"/>
    </source>
</evidence>
<organism evidence="2 3">
    <name type="scientific">Streptomyces spirodelae</name>
    <dbReference type="NCBI Taxonomy" id="2812904"/>
    <lineage>
        <taxon>Bacteria</taxon>
        <taxon>Bacillati</taxon>
        <taxon>Actinomycetota</taxon>
        <taxon>Actinomycetes</taxon>
        <taxon>Kitasatosporales</taxon>
        <taxon>Streptomycetaceae</taxon>
        <taxon>Streptomyces</taxon>
    </lineage>
</organism>
<dbReference type="InterPro" id="IPR057170">
    <property type="entry name" value="DUF7848"/>
</dbReference>
<reference evidence="2 3" key="1">
    <citation type="submission" date="2021-02" db="EMBL/GenBank/DDBJ databases">
        <title>Streptomyces spirodelae sp. nov., isolated from duckweed.</title>
        <authorList>
            <person name="Saimee Y."/>
            <person name="Duangmal K."/>
        </authorList>
    </citation>
    <scope>NUCLEOTIDE SEQUENCE [LARGE SCALE GENOMIC DNA]</scope>
    <source>
        <strain evidence="2 3">DW4-2</strain>
    </source>
</reference>
<sequence length="90" mass="10520">MSGARRPRSVIRFENWVFVPDQEPDAEPITYAMQCAVCEEQSAASLDYTEGHAWALRHSGRNPSHHTYRELVTRPWRCWMRGYSTPNRPN</sequence>
<accession>A0ABS3WUC4</accession>
<gene>
    <name evidence="2" type="ORF">JW592_14875</name>
</gene>
<dbReference type="Proteomes" id="UP001518976">
    <property type="component" value="Unassembled WGS sequence"/>
</dbReference>
<evidence type="ECO:0000259" key="1">
    <source>
        <dbReference type="Pfam" id="PF25232"/>
    </source>
</evidence>
<dbReference type="EMBL" id="JAFFZN010000012">
    <property type="protein sequence ID" value="MBO8186735.1"/>
    <property type="molecule type" value="Genomic_DNA"/>
</dbReference>
<name>A0ABS3WUC4_9ACTN</name>